<evidence type="ECO:0000313" key="1">
    <source>
        <dbReference type="EMBL" id="JAP62660.1"/>
    </source>
</evidence>
<accession>A0A0V0JC47</accession>
<proteinExistence type="predicted"/>
<gene>
    <name evidence="1" type="ORF">TR117256</name>
</gene>
<reference evidence="1" key="1">
    <citation type="submission" date="2016-01" db="EMBL/GenBank/DDBJ databases">
        <title>Reference transcriptome for the parasite Schistocephalus solidus: insights into the molecular evolution of parasitism.</title>
        <authorList>
            <person name="Hebert F.O."/>
            <person name="Grambauer S."/>
            <person name="Barber I."/>
            <person name="Landry C.R."/>
            <person name="Aubin-Horth N."/>
        </authorList>
    </citation>
    <scope>NUCLEOTIDE SEQUENCE</scope>
</reference>
<protein>
    <submittedName>
        <fullName evidence="1">Uncharacterized protein</fullName>
    </submittedName>
</protein>
<sequence>MNLPPKLLKLLTHQQHSFSKHLDDTLLNRLEACLYCLHLTHASFWKALEARHLNAVLGSLEQLPDDIELACGLLKIKFAIIWHFRSDLDSIVLSRVSCLLEKLLTSENPLIVCAVERFMKSVLVEPTTLATFHQMNSAHLLPALRRSFDLSENIVHRKALLNSLLFLVFSQICAQNDMPEDAISGLYLSLNAKFSIDPFHIDFCTQLLKFSEYLQSPSANLLLTKLSSLVEGILTALPSMLSVDALEDSLYILLVLCPLLSKNLAAKVCSVVSPLSNGHIASRTLRRALVNGVLRECLLSDALVTSWYSEARSALQSAKNADVLRLLSPLASCQIDVLSLDSFRTKIPSDFVPLLWSRALANFDETASQPYSGVLRSLWNLLGKYIPYEKPTCNKNRFNELLTKLNAFTDLHARWSAQESDVFCLLYIHSEFDPQAEGDAFDAVFQLAYDECSNLHKSGGILFHSFLLLRIFDFLLSKASTYTLALSHACLKLIELQELVSFRVCANPDEISNDSILSVQRGLFLCKLLDDRCVPGLTGEVLQRLITLSKLLTTVDGFGASGVLKGTVLACLLHCLSCLSKCACEDLLTTCISLLASDVEEDPAVRSALISSWRGLIEVRNS</sequence>
<dbReference type="EMBL" id="GEEE01000565">
    <property type="protein sequence ID" value="JAP62660.1"/>
    <property type="molecule type" value="Transcribed_RNA"/>
</dbReference>
<dbReference type="AlphaFoldDB" id="A0A0V0JC47"/>
<name>A0A0V0JC47_SCHSO</name>
<organism evidence="1">
    <name type="scientific">Schistocephalus solidus</name>
    <name type="common">Tapeworm</name>
    <dbReference type="NCBI Taxonomy" id="70667"/>
    <lineage>
        <taxon>Eukaryota</taxon>
        <taxon>Metazoa</taxon>
        <taxon>Spiralia</taxon>
        <taxon>Lophotrochozoa</taxon>
        <taxon>Platyhelminthes</taxon>
        <taxon>Cestoda</taxon>
        <taxon>Eucestoda</taxon>
        <taxon>Diphyllobothriidea</taxon>
        <taxon>Diphyllobothriidae</taxon>
        <taxon>Schistocephalus</taxon>
    </lineage>
</organism>